<feature type="region of interest" description="Disordered" evidence="1">
    <location>
        <begin position="49"/>
        <end position="68"/>
    </location>
</feature>
<feature type="compositionally biased region" description="Polar residues" evidence="1">
    <location>
        <begin position="55"/>
        <end position="68"/>
    </location>
</feature>
<dbReference type="Proteomes" id="UP001623348">
    <property type="component" value="Unassembled WGS sequence"/>
</dbReference>
<evidence type="ECO:0000313" key="3">
    <source>
        <dbReference type="Proteomes" id="UP001623348"/>
    </source>
</evidence>
<reference evidence="2 3" key="1">
    <citation type="submission" date="2024-06" db="EMBL/GenBank/DDBJ databases">
        <title>The draft genome of Grus japonensis, version 3.</title>
        <authorList>
            <person name="Nabeshima K."/>
            <person name="Suzuki S."/>
            <person name="Onuma M."/>
        </authorList>
    </citation>
    <scope>NUCLEOTIDE SEQUENCE [LARGE SCALE GENOMIC DNA]</scope>
    <source>
        <strain evidence="2 3">451A</strain>
    </source>
</reference>
<evidence type="ECO:0000313" key="2">
    <source>
        <dbReference type="EMBL" id="GAB0194747.1"/>
    </source>
</evidence>
<gene>
    <name evidence="2" type="ORF">GRJ2_001940000</name>
</gene>
<comment type="caution">
    <text evidence="2">The sequence shown here is derived from an EMBL/GenBank/DDBJ whole genome shotgun (WGS) entry which is preliminary data.</text>
</comment>
<proteinExistence type="predicted"/>
<keyword evidence="3" id="KW-1185">Reference proteome</keyword>
<dbReference type="AlphaFoldDB" id="A0ABC9XBE2"/>
<accession>A0ABC9XBE2</accession>
<dbReference type="EMBL" id="BAAFJT010000011">
    <property type="protein sequence ID" value="GAB0194747.1"/>
    <property type="molecule type" value="Genomic_DNA"/>
</dbReference>
<organism evidence="2 3">
    <name type="scientific">Grus japonensis</name>
    <name type="common">Japanese crane</name>
    <name type="synonym">Red-crowned crane</name>
    <dbReference type="NCBI Taxonomy" id="30415"/>
    <lineage>
        <taxon>Eukaryota</taxon>
        <taxon>Metazoa</taxon>
        <taxon>Chordata</taxon>
        <taxon>Craniata</taxon>
        <taxon>Vertebrata</taxon>
        <taxon>Euteleostomi</taxon>
        <taxon>Archelosauria</taxon>
        <taxon>Archosauria</taxon>
        <taxon>Dinosauria</taxon>
        <taxon>Saurischia</taxon>
        <taxon>Theropoda</taxon>
        <taxon>Coelurosauria</taxon>
        <taxon>Aves</taxon>
        <taxon>Neognathae</taxon>
        <taxon>Neoaves</taxon>
        <taxon>Gruiformes</taxon>
        <taxon>Gruidae</taxon>
        <taxon>Grus</taxon>
    </lineage>
</organism>
<name>A0ABC9XBE2_GRUJA</name>
<evidence type="ECO:0000256" key="1">
    <source>
        <dbReference type="SAM" id="MobiDB-lite"/>
    </source>
</evidence>
<sequence>MSSSIVSEGLPLPRFPSPVHRTCAAKCVGRRRRWVWLRTLDKPGRLRSSEVEIQAEQSSGASPSTWKE</sequence>
<protein>
    <submittedName>
        <fullName evidence="2">Uncharacterized protein</fullName>
    </submittedName>
</protein>